<dbReference type="PANTHER" id="PTHR24346">
    <property type="entry name" value="MAP/MICROTUBULE AFFINITY-REGULATING KINASE"/>
    <property type="match status" value="1"/>
</dbReference>
<evidence type="ECO:0000259" key="8">
    <source>
        <dbReference type="PROSITE" id="PS50011"/>
    </source>
</evidence>
<organism evidence="9 10">
    <name type="scientific">Tritrichomonas musculus</name>
    <dbReference type="NCBI Taxonomy" id="1915356"/>
    <lineage>
        <taxon>Eukaryota</taxon>
        <taxon>Metamonada</taxon>
        <taxon>Parabasalia</taxon>
        <taxon>Tritrichomonadida</taxon>
        <taxon>Tritrichomonadidae</taxon>
        <taxon>Tritrichomonas</taxon>
    </lineage>
</organism>
<evidence type="ECO:0000313" key="10">
    <source>
        <dbReference type="Proteomes" id="UP001470230"/>
    </source>
</evidence>
<feature type="compositionally biased region" description="Basic residues" evidence="7">
    <location>
        <begin position="301"/>
        <end position="313"/>
    </location>
</feature>
<dbReference type="Proteomes" id="UP001470230">
    <property type="component" value="Unassembled WGS sequence"/>
</dbReference>
<keyword evidence="2" id="KW-0808">Transferase</keyword>
<accession>A0ABR2I5P3</accession>
<feature type="region of interest" description="Disordered" evidence="7">
    <location>
        <begin position="301"/>
        <end position="376"/>
    </location>
</feature>
<evidence type="ECO:0000256" key="2">
    <source>
        <dbReference type="ARBA" id="ARBA00022679"/>
    </source>
</evidence>
<name>A0ABR2I5P3_9EUKA</name>
<dbReference type="Pfam" id="PF00069">
    <property type="entry name" value="Pkinase"/>
    <property type="match status" value="1"/>
</dbReference>
<evidence type="ECO:0000256" key="3">
    <source>
        <dbReference type="ARBA" id="ARBA00022741"/>
    </source>
</evidence>
<sequence length="442" mass="51772">MTKMFKGKRIDKFILVKEVGIGNWSFVYLAEYREENSKEIQYAACKIIPKEKIIGQKKDQLIQGIKNHQLMHHPNVVQLIDIFTDDEYIYLFIELCECSIFDFTISRGKIKEEDAAFYFKQVLTGLKYIHSINIAHCDLRPEHILLDLNGNVKITDFIFSDIIDNAYHYDKKYACFASPELINERKCDKKLSDIWSCGVILYFITTGSLPWSNNEDFQSQIKAGEYKIPSFLSEKCADLIRKLMNVDPSKRITIDEALNHPLLKDIDVYPFALNHCYVPIEKIDHLFESGKNHHKEGKIISKSHKENKHHHKKHEDDSKHKNELDEVNMKYMSKSRRESKSSDDKNNSKHNRKSDEIKLESSSRSRKNSKNNLKLNHNDKFEIVDSTSRNTTKSKILNDFDYDSDEIMMSQKSLESEFEKMAEKNRSNNKHLCMIKHCLETD</sequence>
<keyword evidence="5 6" id="KW-0067">ATP-binding</keyword>
<keyword evidence="3 6" id="KW-0547">Nucleotide-binding</keyword>
<evidence type="ECO:0000313" key="9">
    <source>
        <dbReference type="EMBL" id="KAK8857736.1"/>
    </source>
</evidence>
<dbReference type="PROSITE" id="PS00107">
    <property type="entry name" value="PROTEIN_KINASE_ATP"/>
    <property type="match status" value="1"/>
</dbReference>
<evidence type="ECO:0000256" key="6">
    <source>
        <dbReference type="PROSITE-ProRule" id="PRU10141"/>
    </source>
</evidence>
<dbReference type="EMBL" id="JAPFFF010000020">
    <property type="protein sequence ID" value="KAK8857736.1"/>
    <property type="molecule type" value="Genomic_DNA"/>
</dbReference>
<reference evidence="9 10" key="1">
    <citation type="submission" date="2024-04" db="EMBL/GenBank/DDBJ databases">
        <title>Tritrichomonas musculus Genome.</title>
        <authorList>
            <person name="Alves-Ferreira E."/>
            <person name="Grigg M."/>
            <person name="Lorenzi H."/>
            <person name="Galac M."/>
        </authorList>
    </citation>
    <scope>NUCLEOTIDE SEQUENCE [LARGE SCALE GENOMIC DNA]</scope>
    <source>
        <strain evidence="9 10">EAF2021</strain>
    </source>
</reference>
<dbReference type="InterPro" id="IPR000719">
    <property type="entry name" value="Prot_kinase_dom"/>
</dbReference>
<evidence type="ECO:0000256" key="7">
    <source>
        <dbReference type="SAM" id="MobiDB-lite"/>
    </source>
</evidence>
<evidence type="ECO:0000256" key="4">
    <source>
        <dbReference type="ARBA" id="ARBA00022777"/>
    </source>
</evidence>
<keyword evidence="10" id="KW-1185">Reference proteome</keyword>
<proteinExistence type="predicted"/>
<protein>
    <recommendedName>
        <fullName evidence="8">Protein kinase domain-containing protein</fullName>
    </recommendedName>
</protein>
<feature type="compositionally biased region" description="Basic and acidic residues" evidence="7">
    <location>
        <begin position="335"/>
        <end position="363"/>
    </location>
</feature>
<dbReference type="PROSITE" id="PS50011">
    <property type="entry name" value="PROTEIN_KINASE_DOM"/>
    <property type="match status" value="1"/>
</dbReference>
<comment type="caution">
    <text evidence="9">The sequence shown here is derived from an EMBL/GenBank/DDBJ whole genome shotgun (WGS) entry which is preliminary data.</text>
</comment>
<dbReference type="Gene3D" id="1.10.510.10">
    <property type="entry name" value="Transferase(Phosphotransferase) domain 1"/>
    <property type="match status" value="1"/>
</dbReference>
<feature type="compositionally biased region" description="Basic and acidic residues" evidence="7">
    <location>
        <begin position="314"/>
        <end position="328"/>
    </location>
</feature>
<keyword evidence="1" id="KW-0723">Serine/threonine-protein kinase</keyword>
<keyword evidence="4" id="KW-0418">Kinase</keyword>
<dbReference type="InterPro" id="IPR017441">
    <property type="entry name" value="Protein_kinase_ATP_BS"/>
</dbReference>
<feature type="binding site" evidence="6">
    <location>
        <position position="46"/>
    </location>
    <ligand>
        <name>ATP</name>
        <dbReference type="ChEBI" id="CHEBI:30616"/>
    </ligand>
</feature>
<dbReference type="PANTHER" id="PTHR24346:SF82">
    <property type="entry name" value="KP78A-RELATED"/>
    <property type="match status" value="1"/>
</dbReference>
<feature type="domain" description="Protein kinase" evidence="8">
    <location>
        <begin position="13"/>
        <end position="263"/>
    </location>
</feature>
<gene>
    <name evidence="9" type="ORF">M9Y10_016145</name>
</gene>
<dbReference type="InterPro" id="IPR011009">
    <property type="entry name" value="Kinase-like_dom_sf"/>
</dbReference>
<dbReference type="SUPFAM" id="SSF56112">
    <property type="entry name" value="Protein kinase-like (PK-like)"/>
    <property type="match status" value="1"/>
</dbReference>
<evidence type="ECO:0000256" key="1">
    <source>
        <dbReference type="ARBA" id="ARBA00022527"/>
    </source>
</evidence>
<evidence type="ECO:0000256" key="5">
    <source>
        <dbReference type="ARBA" id="ARBA00022840"/>
    </source>
</evidence>